<gene>
    <name evidence="1" type="ORF">E6-3G_18</name>
</gene>
<proteinExistence type="predicted"/>
<protein>
    <submittedName>
        <fullName evidence="1">Uncharacterized protein</fullName>
    </submittedName>
</protein>
<reference evidence="1" key="1">
    <citation type="journal article" date="2012" name="Environ. Microbiol.">
        <title>Genetic structure of three fosmid-fragments encoding 16S rRNA genes of the Miscellaneous Crenarchaeotic Group (MCG): implications for physiology and evolution of marine sedimentary archaea.</title>
        <authorList>
            <person name="Li P.Y."/>
            <person name="Xie B.B."/>
            <person name="Zhang X.Y."/>
            <person name="Qin Q.L."/>
            <person name="Dang H.Y."/>
            <person name="Wang X.M."/>
            <person name="Chen X.L."/>
            <person name="Yu J."/>
            <person name="Zhang Y.Z."/>
        </authorList>
    </citation>
    <scope>NUCLEOTIDE SEQUENCE</scope>
</reference>
<evidence type="ECO:0000313" key="1">
    <source>
        <dbReference type="EMBL" id="ADP09433.1"/>
    </source>
</evidence>
<sequence length="76" mass="8952">MKDRMDDMLNTIEEAGSDGIETRELLKTYYEKWGYRLSTIKGYVSDLEELERVKIAGTRIYHHKHPPPRGLVRSTR</sequence>
<dbReference type="AlphaFoldDB" id="G9BAL7"/>
<accession>G9BAL7</accession>
<dbReference type="EMBL" id="HQ214610">
    <property type="protein sequence ID" value="ADP09433.1"/>
    <property type="molecule type" value="Genomic_DNA"/>
</dbReference>
<organism evidence="1">
    <name type="scientific">uncultured marine crenarchaeote E6-3G</name>
    <dbReference type="NCBI Taxonomy" id="907719"/>
    <lineage>
        <taxon>Archaea</taxon>
        <taxon>Candidatus Bathyarchaeota</taxon>
        <taxon>environmental samples</taxon>
    </lineage>
</organism>
<name>G9BAL7_9ARCH</name>